<evidence type="ECO:0000256" key="1">
    <source>
        <dbReference type="SAM" id="SignalP"/>
    </source>
</evidence>
<evidence type="ECO:0000313" key="3">
    <source>
        <dbReference type="Proteomes" id="UP001243989"/>
    </source>
</evidence>
<organism evidence="2 3">
    <name type="scientific">Colletotrichum phormii</name>
    <dbReference type="NCBI Taxonomy" id="359342"/>
    <lineage>
        <taxon>Eukaryota</taxon>
        <taxon>Fungi</taxon>
        <taxon>Dikarya</taxon>
        <taxon>Ascomycota</taxon>
        <taxon>Pezizomycotina</taxon>
        <taxon>Sordariomycetes</taxon>
        <taxon>Hypocreomycetidae</taxon>
        <taxon>Glomerellales</taxon>
        <taxon>Glomerellaceae</taxon>
        <taxon>Colletotrichum</taxon>
        <taxon>Colletotrichum acutatum species complex</taxon>
    </lineage>
</organism>
<evidence type="ECO:0000313" key="2">
    <source>
        <dbReference type="EMBL" id="KAK1625741.1"/>
    </source>
</evidence>
<dbReference type="RefSeq" id="XP_060441736.1">
    <property type="nucleotide sequence ID" value="XM_060585134.1"/>
</dbReference>
<sequence>MKFLLLFTYCTAAIASLVATASNDNAVQVRDPTADSATDGGSLARLLSRDSSDAYQEAAKAAGGSLSSNTYYYFMNCAIAPDWYQATTPLTQWALSEHGCNHVGLVVGKTARILKKFKATYIHIRLFSNGFSQSSHDYTPYQDQKLVYGGRTSSSKADVDRLVAKGDEWLEGSGTVLTEQYNCVAHYRYLESLL</sequence>
<dbReference type="AlphaFoldDB" id="A0AAJ0EBL6"/>
<reference evidence="2" key="1">
    <citation type="submission" date="2021-06" db="EMBL/GenBank/DDBJ databases">
        <title>Comparative genomics, transcriptomics and evolutionary studies reveal genomic signatures of adaptation to plant cell wall in hemibiotrophic fungi.</title>
        <authorList>
            <consortium name="DOE Joint Genome Institute"/>
            <person name="Baroncelli R."/>
            <person name="Diaz J.F."/>
            <person name="Benocci T."/>
            <person name="Peng M."/>
            <person name="Battaglia E."/>
            <person name="Haridas S."/>
            <person name="Andreopoulos W."/>
            <person name="Labutti K."/>
            <person name="Pangilinan J."/>
            <person name="Floch G.L."/>
            <person name="Makela M.R."/>
            <person name="Henrissat B."/>
            <person name="Grigoriev I.V."/>
            <person name="Crouch J.A."/>
            <person name="De Vries R.P."/>
            <person name="Sukno S.A."/>
            <person name="Thon M.R."/>
        </authorList>
    </citation>
    <scope>NUCLEOTIDE SEQUENCE</scope>
    <source>
        <strain evidence="2">CBS 102054</strain>
    </source>
</reference>
<dbReference type="EMBL" id="JAHMHQ010000019">
    <property type="protein sequence ID" value="KAK1625741.1"/>
    <property type="molecule type" value="Genomic_DNA"/>
</dbReference>
<protein>
    <recommendedName>
        <fullName evidence="4">Ecp2 effector protein domain-containing protein</fullName>
    </recommendedName>
</protein>
<accession>A0AAJ0EBL6</accession>
<dbReference type="GeneID" id="85469996"/>
<dbReference type="Proteomes" id="UP001243989">
    <property type="component" value="Unassembled WGS sequence"/>
</dbReference>
<keyword evidence="3" id="KW-1185">Reference proteome</keyword>
<gene>
    <name evidence="2" type="ORF">BDP81DRAFT_327380</name>
</gene>
<feature type="signal peptide" evidence="1">
    <location>
        <begin position="1"/>
        <end position="15"/>
    </location>
</feature>
<proteinExistence type="predicted"/>
<keyword evidence="1" id="KW-0732">Signal</keyword>
<comment type="caution">
    <text evidence="2">The sequence shown here is derived from an EMBL/GenBank/DDBJ whole genome shotgun (WGS) entry which is preliminary data.</text>
</comment>
<evidence type="ECO:0008006" key="4">
    <source>
        <dbReference type="Google" id="ProtNLM"/>
    </source>
</evidence>
<name>A0AAJ0EBL6_9PEZI</name>
<feature type="chain" id="PRO_5042518467" description="Ecp2 effector protein domain-containing protein" evidence="1">
    <location>
        <begin position="16"/>
        <end position="194"/>
    </location>
</feature>